<dbReference type="PROSITE" id="PS50850">
    <property type="entry name" value="MFS"/>
    <property type="match status" value="1"/>
</dbReference>
<dbReference type="GO" id="GO:0022857">
    <property type="term" value="F:transmembrane transporter activity"/>
    <property type="evidence" value="ECO:0007669"/>
    <property type="project" value="InterPro"/>
</dbReference>
<dbReference type="Pfam" id="PF12832">
    <property type="entry name" value="MFS_1_like"/>
    <property type="match status" value="1"/>
</dbReference>
<feature type="transmembrane region" description="Helical" evidence="8">
    <location>
        <begin position="69"/>
        <end position="87"/>
    </location>
</feature>
<dbReference type="AlphaFoldDB" id="A0A9D1HLP2"/>
<comment type="caution">
    <text evidence="10">The sequence shown here is derived from an EMBL/GenBank/DDBJ whole genome shotgun (WGS) entry which is preliminary data.</text>
</comment>
<name>A0A9D1HLP2_9FIRM</name>
<keyword evidence="2" id="KW-0813">Transport</keyword>
<evidence type="ECO:0000256" key="5">
    <source>
        <dbReference type="ARBA" id="ARBA00022692"/>
    </source>
</evidence>
<accession>A0A9D1HLP2</accession>
<protein>
    <submittedName>
        <fullName evidence="10">MFS transporter</fullName>
    </submittedName>
</protein>
<feature type="domain" description="Major facilitator superfamily (MFS) profile" evidence="9">
    <location>
        <begin position="204"/>
        <end position="386"/>
    </location>
</feature>
<evidence type="ECO:0000256" key="1">
    <source>
        <dbReference type="ARBA" id="ARBA00004429"/>
    </source>
</evidence>
<evidence type="ECO:0000256" key="2">
    <source>
        <dbReference type="ARBA" id="ARBA00022448"/>
    </source>
</evidence>
<dbReference type="GO" id="GO:0005886">
    <property type="term" value="C:plasma membrane"/>
    <property type="evidence" value="ECO:0007669"/>
    <property type="project" value="UniProtKB-SubCell"/>
</dbReference>
<dbReference type="PANTHER" id="PTHR23522">
    <property type="entry name" value="BLL5896 PROTEIN"/>
    <property type="match status" value="1"/>
</dbReference>
<dbReference type="PANTHER" id="PTHR23522:SF10">
    <property type="entry name" value="3-PHENYLPROPIONIC ACID TRANSPORTER-RELATED"/>
    <property type="match status" value="1"/>
</dbReference>
<evidence type="ECO:0000313" key="10">
    <source>
        <dbReference type="EMBL" id="HIU12810.1"/>
    </source>
</evidence>
<comment type="subcellular location">
    <subcellularLocation>
        <location evidence="1">Cell inner membrane</location>
        <topology evidence="1">Multi-pass membrane protein</topology>
    </subcellularLocation>
</comment>
<proteinExistence type="predicted"/>
<gene>
    <name evidence="10" type="ORF">IAD15_01895</name>
</gene>
<dbReference type="SUPFAM" id="SSF103473">
    <property type="entry name" value="MFS general substrate transporter"/>
    <property type="match status" value="1"/>
</dbReference>
<sequence>MKTKQMKFLFMFYFIYYISSGVYYPFVNVHYERLGFTGSEIGLIGSVGLLAAMVITPMWGILADRTRRYKSLLGLVMILACISGFIWDMQLVFLNVLLAATCLTVFRSGINPLADSLSVSYCAQKQYDFGKIRGIGSLGYVVGSFVIANVAGWFGIEGPYISVMCVTLLIAAAILLFYPHIPMNESREKSSILKNGKILLKNKSYVFIVVLMLFTNLAMDSAGGYVGNHLVNALGANDGAIGTYTLIAAFPEVFFIMIIGNIISRYGFKPMYVVAIACQCIRLIGYAFVDSIPLFYMFTIVHMLMTGVGAVANMNYINKVVDTSMLTTAVSLYTGIYLVGQALYTQLFGVVYQLYGSHMIFLVTALMSFIGLVMVVRTKHFNFAKE</sequence>
<organism evidence="10 11">
    <name type="scientific">Candidatus Fimiplasma intestinipullorum</name>
    <dbReference type="NCBI Taxonomy" id="2840825"/>
    <lineage>
        <taxon>Bacteria</taxon>
        <taxon>Bacillati</taxon>
        <taxon>Bacillota</taxon>
        <taxon>Clostridia</taxon>
        <taxon>Eubacteriales</taxon>
        <taxon>Candidatus Fimiplasma</taxon>
    </lineage>
</organism>
<feature type="transmembrane region" description="Helical" evidence="8">
    <location>
        <begin position="160"/>
        <end position="181"/>
    </location>
</feature>
<reference evidence="10" key="1">
    <citation type="submission" date="2020-10" db="EMBL/GenBank/DDBJ databases">
        <authorList>
            <person name="Gilroy R."/>
        </authorList>
    </citation>
    <scope>NUCLEOTIDE SEQUENCE</scope>
    <source>
        <strain evidence="10">CHK195-11698</strain>
    </source>
</reference>
<feature type="transmembrane region" description="Helical" evidence="8">
    <location>
        <begin position="202"/>
        <end position="219"/>
    </location>
</feature>
<keyword evidence="3" id="KW-1003">Cell membrane</keyword>
<feature type="transmembrane region" description="Helical" evidence="8">
    <location>
        <begin position="93"/>
        <end position="114"/>
    </location>
</feature>
<dbReference type="Gene3D" id="1.20.1250.20">
    <property type="entry name" value="MFS general substrate transporter like domains"/>
    <property type="match status" value="2"/>
</dbReference>
<feature type="transmembrane region" description="Helical" evidence="8">
    <location>
        <begin position="7"/>
        <end position="26"/>
    </location>
</feature>
<feature type="transmembrane region" description="Helical" evidence="8">
    <location>
        <begin position="41"/>
        <end position="62"/>
    </location>
</feature>
<evidence type="ECO:0000256" key="6">
    <source>
        <dbReference type="ARBA" id="ARBA00022989"/>
    </source>
</evidence>
<evidence type="ECO:0000256" key="3">
    <source>
        <dbReference type="ARBA" id="ARBA00022475"/>
    </source>
</evidence>
<evidence type="ECO:0000256" key="7">
    <source>
        <dbReference type="ARBA" id="ARBA00023136"/>
    </source>
</evidence>
<feature type="transmembrane region" description="Helical" evidence="8">
    <location>
        <begin position="356"/>
        <end position="376"/>
    </location>
</feature>
<feature type="transmembrane region" description="Helical" evidence="8">
    <location>
        <begin position="239"/>
        <end position="259"/>
    </location>
</feature>
<feature type="transmembrane region" description="Helical" evidence="8">
    <location>
        <begin position="271"/>
        <end position="289"/>
    </location>
</feature>
<feature type="transmembrane region" description="Helical" evidence="8">
    <location>
        <begin position="135"/>
        <end position="154"/>
    </location>
</feature>
<evidence type="ECO:0000256" key="8">
    <source>
        <dbReference type="SAM" id="Phobius"/>
    </source>
</evidence>
<feature type="transmembrane region" description="Helical" evidence="8">
    <location>
        <begin position="326"/>
        <end position="344"/>
    </location>
</feature>
<evidence type="ECO:0000313" key="11">
    <source>
        <dbReference type="Proteomes" id="UP000824175"/>
    </source>
</evidence>
<dbReference type="InterPro" id="IPR024989">
    <property type="entry name" value="MFS_assoc_dom"/>
</dbReference>
<dbReference type="InterPro" id="IPR020846">
    <property type="entry name" value="MFS_dom"/>
</dbReference>
<dbReference type="EMBL" id="DVMJ01000012">
    <property type="protein sequence ID" value="HIU12810.1"/>
    <property type="molecule type" value="Genomic_DNA"/>
</dbReference>
<dbReference type="InterPro" id="IPR036259">
    <property type="entry name" value="MFS_trans_sf"/>
</dbReference>
<keyword evidence="5 8" id="KW-0812">Transmembrane</keyword>
<keyword evidence="6 8" id="KW-1133">Transmembrane helix</keyword>
<keyword evidence="4" id="KW-0997">Cell inner membrane</keyword>
<reference evidence="10" key="2">
    <citation type="journal article" date="2021" name="PeerJ">
        <title>Extensive microbial diversity within the chicken gut microbiome revealed by metagenomics and culture.</title>
        <authorList>
            <person name="Gilroy R."/>
            <person name="Ravi A."/>
            <person name="Getino M."/>
            <person name="Pursley I."/>
            <person name="Horton D.L."/>
            <person name="Alikhan N.F."/>
            <person name="Baker D."/>
            <person name="Gharbi K."/>
            <person name="Hall N."/>
            <person name="Watson M."/>
            <person name="Adriaenssens E.M."/>
            <person name="Foster-Nyarko E."/>
            <person name="Jarju S."/>
            <person name="Secka A."/>
            <person name="Antonio M."/>
            <person name="Oren A."/>
            <person name="Chaudhuri R.R."/>
            <person name="La Ragione R."/>
            <person name="Hildebrand F."/>
            <person name="Pallen M.J."/>
        </authorList>
    </citation>
    <scope>NUCLEOTIDE SEQUENCE</scope>
    <source>
        <strain evidence="10">CHK195-11698</strain>
    </source>
</reference>
<evidence type="ECO:0000256" key="4">
    <source>
        <dbReference type="ARBA" id="ARBA00022519"/>
    </source>
</evidence>
<feature type="transmembrane region" description="Helical" evidence="8">
    <location>
        <begin position="295"/>
        <end position="314"/>
    </location>
</feature>
<evidence type="ECO:0000259" key="9">
    <source>
        <dbReference type="PROSITE" id="PS50850"/>
    </source>
</evidence>
<keyword evidence="7 8" id="KW-0472">Membrane</keyword>
<dbReference type="Proteomes" id="UP000824175">
    <property type="component" value="Unassembled WGS sequence"/>
</dbReference>